<evidence type="ECO:0000256" key="1">
    <source>
        <dbReference type="ARBA" id="ARBA00022679"/>
    </source>
</evidence>
<organism evidence="4 5">
    <name type="scientific">Fulvivirga sedimenti</name>
    <dbReference type="NCBI Taxonomy" id="2879465"/>
    <lineage>
        <taxon>Bacteria</taxon>
        <taxon>Pseudomonadati</taxon>
        <taxon>Bacteroidota</taxon>
        <taxon>Cytophagia</taxon>
        <taxon>Cytophagales</taxon>
        <taxon>Fulvivirgaceae</taxon>
        <taxon>Fulvivirga</taxon>
    </lineage>
</organism>
<keyword evidence="5" id="KW-1185">Reference proteome</keyword>
<dbReference type="InterPro" id="IPR037359">
    <property type="entry name" value="NST/OST"/>
</dbReference>
<proteinExistence type="predicted"/>
<keyword evidence="2" id="KW-0325">Glycoprotein</keyword>
<dbReference type="Gene3D" id="3.40.50.300">
    <property type="entry name" value="P-loop containing nucleotide triphosphate hydrolases"/>
    <property type="match status" value="1"/>
</dbReference>
<protein>
    <submittedName>
        <fullName evidence="4">Sulfotransferase</fullName>
    </submittedName>
</protein>
<keyword evidence="1" id="KW-0808">Transferase</keyword>
<comment type="caution">
    <text evidence="4">The sequence shown here is derived from an EMBL/GenBank/DDBJ whole genome shotgun (WGS) entry which is preliminary data.</text>
</comment>
<dbReference type="Pfam" id="PF00685">
    <property type="entry name" value="Sulfotransfer_1"/>
    <property type="match status" value="1"/>
</dbReference>
<reference evidence="4" key="1">
    <citation type="submission" date="2021-09" db="EMBL/GenBank/DDBJ databases">
        <title>Fulvivirga sp. isolated from coastal sediment.</title>
        <authorList>
            <person name="Yu H."/>
        </authorList>
    </citation>
    <scope>NUCLEOTIDE SEQUENCE</scope>
    <source>
        <strain evidence="4">1062</strain>
    </source>
</reference>
<dbReference type="AlphaFoldDB" id="A0A9X1L1Z6"/>
<evidence type="ECO:0000256" key="2">
    <source>
        <dbReference type="ARBA" id="ARBA00023180"/>
    </source>
</evidence>
<accession>A0A9X1L1Z6</accession>
<dbReference type="PANTHER" id="PTHR10605">
    <property type="entry name" value="HEPARAN SULFATE SULFOTRANSFERASE"/>
    <property type="match status" value="1"/>
</dbReference>
<sequence length="307" mass="35688">MINPELLPDFLIIGAGKSGTTSLDHYLSQHPEIFMTRMKEPDFFGYETIDATKLFGPEKEHYQRAIKTIDEYQKLYLDAEPHQKKGETSNTNLSSPLAAGRIKHYVPDAKLIAIFRQPTKRLFSRYMHLHLINELPTPEFTDVLDRESVWWHRKDLVPEGFYSRNLAPYYDLFPRENIKVYLTEELHKDPAAIMNDIYEFIGVGPYDEIDFSVISNKSGIVKNRFYDLTLGSNSIIKKAVKAVLPESFFYELTRYPQIKKITQYLNGINLKPASLDPELYQKITTEVYSEDIKALEKLTGKDLKHWL</sequence>
<dbReference type="EMBL" id="JAIXNE010000007">
    <property type="protein sequence ID" value="MCA6078767.1"/>
    <property type="molecule type" value="Genomic_DNA"/>
</dbReference>
<dbReference type="PANTHER" id="PTHR10605:SF56">
    <property type="entry name" value="BIFUNCTIONAL HEPARAN SULFATE N-DEACETYLASE_N-SULFOTRANSFERASE"/>
    <property type="match status" value="1"/>
</dbReference>
<dbReference type="InterPro" id="IPR000863">
    <property type="entry name" value="Sulfotransferase_dom"/>
</dbReference>
<evidence type="ECO:0000259" key="3">
    <source>
        <dbReference type="Pfam" id="PF00685"/>
    </source>
</evidence>
<feature type="domain" description="Sulfotransferase" evidence="3">
    <location>
        <begin position="8"/>
        <end position="204"/>
    </location>
</feature>
<dbReference type="GO" id="GO:0008146">
    <property type="term" value="F:sulfotransferase activity"/>
    <property type="evidence" value="ECO:0007669"/>
    <property type="project" value="InterPro"/>
</dbReference>
<evidence type="ECO:0000313" key="5">
    <source>
        <dbReference type="Proteomes" id="UP001139409"/>
    </source>
</evidence>
<dbReference type="RefSeq" id="WP_225699628.1">
    <property type="nucleotide sequence ID" value="NZ_JAIXNE010000007.1"/>
</dbReference>
<dbReference type="Proteomes" id="UP001139409">
    <property type="component" value="Unassembled WGS sequence"/>
</dbReference>
<dbReference type="SUPFAM" id="SSF52540">
    <property type="entry name" value="P-loop containing nucleoside triphosphate hydrolases"/>
    <property type="match status" value="1"/>
</dbReference>
<gene>
    <name evidence="4" type="ORF">LDX50_28085</name>
</gene>
<evidence type="ECO:0000313" key="4">
    <source>
        <dbReference type="EMBL" id="MCA6078767.1"/>
    </source>
</evidence>
<dbReference type="InterPro" id="IPR027417">
    <property type="entry name" value="P-loop_NTPase"/>
</dbReference>
<name>A0A9X1L1Z6_9BACT</name>